<dbReference type="RefSeq" id="WP_036485534.1">
    <property type="nucleotide sequence ID" value="NZ_JMQM01000002.1"/>
</dbReference>
<feature type="chain" id="PRO_5001782986" evidence="3">
    <location>
        <begin position="20"/>
        <end position="358"/>
    </location>
</feature>
<organism evidence="4 5">
    <name type="scientific">Nitratireductor basaltis</name>
    <dbReference type="NCBI Taxonomy" id="472175"/>
    <lineage>
        <taxon>Bacteria</taxon>
        <taxon>Pseudomonadati</taxon>
        <taxon>Pseudomonadota</taxon>
        <taxon>Alphaproteobacteria</taxon>
        <taxon>Hyphomicrobiales</taxon>
        <taxon>Phyllobacteriaceae</taxon>
        <taxon>Nitratireductor</taxon>
    </lineage>
</organism>
<name>A0A084U6K8_9HYPH</name>
<comment type="caution">
    <text evidence="4">The sequence shown here is derived from an EMBL/GenBank/DDBJ whole genome shotgun (WGS) entry which is preliminary data.</text>
</comment>
<dbReference type="OrthoDB" id="8673316at2"/>
<evidence type="ECO:0000313" key="4">
    <source>
        <dbReference type="EMBL" id="KFB08594.1"/>
    </source>
</evidence>
<keyword evidence="2" id="KW-0574">Periplasm</keyword>
<dbReference type="EMBL" id="JMQM01000002">
    <property type="protein sequence ID" value="KFB08594.1"/>
    <property type="molecule type" value="Genomic_DNA"/>
</dbReference>
<evidence type="ECO:0000256" key="3">
    <source>
        <dbReference type="SAM" id="SignalP"/>
    </source>
</evidence>
<accession>A0A084U6K8</accession>
<feature type="signal peptide" evidence="3">
    <location>
        <begin position="1"/>
        <end position="19"/>
    </location>
</feature>
<protein>
    <submittedName>
        <fullName evidence="4">Periplasmic iron-binding protein</fullName>
    </submittedName>
</protein>
<gene>
    <name evidence="4" type="ORF">EL18_02847</name>
</gene>
<dbReference type="PATRIC" id="fig|472175.3.peg.2841"/>
<proteinExistence type="predicted"/>
<reference evidence="4 5" key="1">
    <citation type="submission" date="2014-05" db="EMBL/GenBank/DDBJ databases">
        <title>Draft Genome Sequence of Nitratireductor basaltis Strain UMTGB225, A Marine Bacterium Isolated from Green Barrel Tunicate.</title>
        <authorList>
            <person name="Gan H.Y."/>
        </authorList>
    </citation>
    <scope>NUCLEOTIDE SEQUENCE [LARGE SCALE GENOMIC DNA]</scope>
    <source>
        <strain evidence="4 5">UMTGB225</strain>
    </source>
</reference>
<evidence type="ECO:0000256" key="2">
    <source>
        <dbReference type="ARBA" id="ARBA00022764"/>
    </source>
</evidence>
<dbReference type="GO" id="GO:0030288">
    <property type="term" value="C:outer membrane-bounded periplasmic space"/>
    <property type="evidence" value="ECO:0007669"/>
    <property type="project" value="TreeGrafter"/>
</dbReference>
<evidence type="ECO:0000256" key="1">
    <source>
        <dbReference type="ARBA" id="ARBA00022729"/>
    </source>
</evidence>
<keyword evidence="5" id="KW-1185">Reference proteome</keyword>
<dbReference type="PANTHER" id="PTHR30006">
    <property type="entry name" value="THIAMINE-BINDING PERIPLASMIC PROTEIN-RELATED"/>
    <property type="match status" value="1"/>
</dbReference>
<evidence type="ECO:0000313" key="5">
    <source>
        <dbReference type="Proteomes" id="UP000053675"/>
    </source>
</evidence>
<dbReference type="InterPro" id="IPR006059">
    <property type="entry name" value="SBP"/>
</dbReference>
<dbReference type="eggNOG" id="COG1840">
    <property type="taxonomic scope" value="Bacteria"/>
</dbReference>
<dbReference type="Pfam" id="PF13416">
    <property type="entry name" value="SBP_bac_8"/>
    <property type="match status" value="1"/>
</dbReference>
<dbReference type="Proteomes" id="UP000053675">
    <property type="component" value="Unassembled WGS sequence"/>
</dbReference>
<dbReference type="Gene3D" id="3.40.190.10">
    <property type="entry name" value="Periplasmic binding protein-like II"/>
    <property type="match status" value="2"/>
</dbReference>
<sequence>MKRLILLIALVLASTPGQARQFDLPPAGGGPTVEELVIESTTDLAVFRPMVEAFQLRNPGLAVTYRELTSNEIAARQEEACASGEFVADVVISSAVDQQLKLVNDGCAKPLVLAEAERLPGWARWRDELFGFTFEPAVMVYNRAWFSEVGAPQSRFEFIDLLRSSTYYAGRIGTYDIASSGLGYFFAFQDALQAGTWGRVVESLGRNNAKLYCCTFDILERVADGRLLIGYNVLGSYALDYIREDDRIGIVLPRDYTLVMARAAFVPRQARAQLAAARFVDFMLSAEGRDILSNDMRLLSPIDGAERLERLTGQKADDLETFRPISMTPALLVGLDEAKREIFMRQWRAALPGLKARR</sequence>
<dbReference type="STRING" id="472175.EL18_02847"/>
<dbReference type="AlphaFoldDB" id="A0A084U6K8"/>
<dbReference type="SUPFAM" id="SSF53850">
    <property type="entry name" value="Periplasmic binding protein-like II"/>
    <property type="match status" value="1"/>
</dbReference>
<dbReference type="PANTHER" id="PTHR30006:SF25">
    <property type="entry name" value="PHOSPHOGLYCERATE TRANSPORT REGULATORY PROTEIN PGTC"/>
    <property type="match status" value="1"/>
</dbReference>
<keyword evidence="1 3" id="KW-0732">Signal</keyword>